<evidence type="ECO:0000256" key="6">
    <source>
        <dbReference type="ARBA" id="ARBA00023012"/>
    </source>
</evidence>
<keyword evidence="8" id="KW-1133">Transmembrane helix</keyword>
<keyword evidence="3" id="KW-0597">Phosphoprotein</keyword>
<dbReference type="SUPFAM" id="SSF55874">
    <property type="entry name" value="ATPase domain of HSP90 chaperone/DNA topoisomerase II/histidine kinase"/>
    <property type="match status" value="1"/>
</dbReference>
<gene>
    <name evidence="10" type="ORF">HPE63_01685</name>
</gene>
<dbReference type="InterPro" id="IPR036890">
    <property type="entry name" value="HATPase_C_sf"/>
</dbReference>
<accession>A0ABR7V6Q5</accession>
<organism evidence="10 11">
    <name type="scientific">Maribacter arenosus</name>
    <dbReference type="NCBI Taxonomy" id="1854708"/>
    <lineage>
        <taxon>Bacteria</taxon>
        <taxon>Pseudomonadati</taxon>
        <taxon>Bacteroidota</taxon>
        <taxon>Flavobacteriia</taxon>
        <taxon>Flavobacteriales</taxon>
        <taxon>Flavobacteriaceae</taxon>
        <taxon>Maribacter</taxon>
    </lineage>
</organism>
<dbReference type="Gene3D" id="3.30.565.10">
    <property type="entry name" value="Histidine kinase-like ATPase, C-terminal domain"/>
    <property type="match status" value="1"/>
</dbReference>
<dbReference type="PROSITE" id="PS50005">
    <property type="entry name" value="TPR"/>
    <property type="match status" value="1"/>
</dbReference>
<dbReference type="Proteomes" id="UP000598350">
    <property type="component" value="Unassembled WGS sequence"/>
</dbReference>
<keyword evidence="4" id="KW-0808">Transferase</keyword>
<dbReference type="GO" id="GO:0016301">
    <property type="term" value="F:kinase activity"/>
    <property type="evidence" value="ECO:0007669"/>
    <property type="project" value="UniProtKB-KW"/>
</dbReference>
<proteinExistence type="predicted"/>
<feature type="repeat" description="TPR" evidence="7">
    <location>
        <begin position="100"/>
        <end position="133"/>
    </location>
</feature>
<dbReference type="CDD" id="cd00082">
    <property type="entry name" value="HisKA"/>
    <property type="match status" value="1"/>
</dbReference>
<keyword evidence="8" id="KW-0472">Membrane</keyword>
<dbReference type="Gene3D" id="1.25.40.10">
    <property type="entry name" value="Tetratricopeptide repeat domain"/>
    <property type="match status" value="2"/>
</dbReference>
<dbReference type="PROSITE" id="PS50109">
    <property type="entry name" value="HIS_KIN"/>
    <property type="match status" value="1"/>
</dbReference>
<dbReference type="SUPFAM" id="SSF48452">
    <property type="entry name" value="TPR-like"/>
    <property type="match status" value="2"/>
</dbReference>
<keyword evidence="8" id="KW-0812">Transmembrane</keyword>
<dbReference type="InterPro" id="IPR003594">
    <property type="entry name" value="HATPase_dom"/>
</dbReference>
<evidence type="ECO:0000256" key="7">
    <source>
        <dbReference type="PROSITE-ProRule" id="PRU00339"/>
    </source>
</evidence>
<dbReference type="InterPro" id="IPR011990">
    <property type="entry name" value="TPR-like_helical_dom_sf"/>
</dbReference>
<comment type="catalytic activity">
    <reaction evidence="1">
        <text>ATP + protein L-histidine = ADP + protein N-phospho-L-histidine.</text>
        <dbReference type="EC" id="2.7.13.3"/>
    </reaction>
</comment>
<dbReference type="InterPro" id="IPR005467">
    <property type="entry name" value="His_kinase_dom"/>
</dbReference>
<keyword evidence="11" id="KW-1185">Reference proteome</keyword>
<keyword evidence="5 10" id="KW-0418">Kinase</keyword>
<dbReference type="InterPro" id="IPR050736">
    <property type="entry name" value="Sensor_HK_Regulatory"/>
</dbReference>
<dbReference type="SUPFAM" id="SSF47384">
    <property type="entry name" value="Homodimeric domain of signal transducing histidine kinase"/>
    <property type="match status" value="1"/>
</dbReference>
<dbReference type="Gene3D" id="1.10.287.130">
    <property type="match status" value="1"/>
</dbReference>
<evidence type="ECO:0000256" key="8">
    <source>
        <dbReference type="SAM" id="Phobius"/>
    </source>
</evidence>
<dbReference type="InterPro" id="IPR036097">
    <property type="entry name" value="HisK_dim/P_sf"/>
</dbReference>
<evidence type="ECO:0000313" key="10">
    <source>
        <dbReference type="EMBL" id="MBD0849365.1"/>
    </source>
</evidence>
<comment type="caution">
    <text evidence="10">The sequence shown here is derived from an EMBL/GenBank/DDBJ whole genome shotgun (WGS) entry which is preliminary data.</text>
</comment>
<name>A0ABR7V6Q5_9FLAO</name>
<keyword evidence="7" id="KW-0802">TPR repeat</keyword>
<sequence>MPLKQKKNLMSQLKKLALLLVFLSLGYAEVHSQIPRRDSLLDQINHLRKKRDFSPKDSLHITLLNDLGEEMRYYKSDSLYLLSKEAYTNASDANDELGQSKSLFGLGTYYEDQGKYDQSIAYYQKALLLAKDINDEKLILNIENNIASVYYYKGDYAEALSRYLQGIELATHIADDEMLSIINENIANLYASQYDYDQAIHFYKIVKKINERIGNEIYTAETLSNLASVYADMGELEYAMFNINSSLTVFEKHNIMDWLAYAYEVKGKTYLKGGDYKWALYWYKQSEMIHKNVEDNRGETTMLNGISETYLGQQKDSLSELYALKAFSISKKIKFYEETQRSAKILYQINKNKEDYVSALKFHELYHTLHDTIMANKNEKNLTMLVTKLDFEKQKEDLIVENEKALASQKRYIYAALLILTIFLIVTLIVRRNEKIQKRLNVELYHKTAKLVENEKELRDINETKDKLFSIIGHDLRGPIAAFQGLLKLYKDGEIDSKEFLQFIPKLSSDIDHISFTLNNLLSWGRTQMNGSVTKPSIVSIDNLVNENINLLSETAKAKSLTIVNKMSTNIHTWVDSDQIDIVIRNLMSNAIKFTPERGYITFDAVERSTAWEISVRDTGVGIDEATQKKIFEKNSNVTTYGTNDEKGTGLGLSLCKEMVEKNNGKIWVESAAPNGSCFYFTLPKVRNKLKKAG</sequence>
<evidence type="ECO:0000256" key="4">
    <source>
        <dbReference type="ARBA" id="ARBA00022679"/>
    </source>
</evidence>
<dbReference type="InterPro" id="IPR019734">
    <property type="entry name" value="TPR_rpt"/>
</dbReference>
<dbReference type="PANTHER" id="PTHR43711">
    <property type="entry name" value="TWO-COMPONENT HISTIDINE KINASE"/>
    <property type="match status" value="1"/>
</dbReference>
<dbReference type="SMART" id="SM00387">
    <property type="entry name" value="HATPase_c"/>
    <property type="match status" value="1"/>
</dbReference>
<dbReference type="Pfam" id="PF02518">
    <property type="entry name" value="HATPase_c"/>
    <property type="match status" value="1"/>
</dbReference>
<dbReference type="EC" id="2.7.13.3" evidence="2"/>
<feature type="transmembrane region" description="Helical" evidence="8">
    <location>
        <begin position="412"/>
        <end position="430"/>
    </location>
</feature>
<evidence type="ECO:0000259" key="9">
    <source>
        <dbReference type="PROSITE" id="PS50109"/>
    </source>
</evidence>
<protein>
    <recommendedName>
        <fullName evidence="2">histidine kinase</fullName>
        <ecNumber evidence="2">2.7.13.3</ecNumber>
    </recommendedName>
</protein>
<dbReference type="SMART" id="SM00028">
    <property type="entry name" value="TPR"/>
    <property type="match status" value="5"/>
</dbReference>
<evidence type="ECO:0000313" key="11">
    <source>
        <dbReference type="Proteomes" id="UP000598350"/>
    </source>
</evidence>
<evidence type="ECO:0000256" key="3">
    <source>
        <dbReference type="ARBA" id="ARBA00022553"/>
    </source>
</evidence>
<evidence type="ECO:0000256" key="1">
    <source>
        <dbReference type="ARBA" id="ARBA00000085"/>
    </source>
</evidence>
<dbReference type="SMART" id="SM00388">
    <property type="entry name" value="HisKA"/>
    <property type="match status" value="1"/>
</dbReference>
<dbReference type="InterPro" id="IPR004358">
    <property type="entry name" value="Sig_transdc_His_kin-like_C"/>
</dbReference>
<reference evidence="10 11" key="1">
    <citation type="submission" date="2020-05" db="EMBL/GenBank/DDBJ databases">
        <title>The draft genome sequence of Maribacter arenosus CAU 1321.</title>
        <authorList>
            <person name="Mu L."/>
        </authorList>
    </citation>
    <scope>NUCLEOTIDE SEQUENCE [LARGE SCALE GENOMIC DNA]</scope>
    <source>
        <strain evidence="10 11">CAU 1321</strain>
    </source>
</reference>
<evidence type="ECO:0000256" key="5">
    <source>
        <dbReference type="ARBA" id="ARBA00022777"/>
    </source>
</evidence>
<feature type="domain" description="Histidine kinase" evidence="9">
    <location>
        <begin position="471"/>
        <end position="687"/>
    </location>
</feature>
<evidence type="ECO:0000256" key="2">
    <source>
        <dbReference type="ARBA" id="ARBA00012438"/>
    </source>
</evidence>
<dbReference type="Pfam" id="PF13424">
    <property type="entry name" value="TPR_12"/>
    <property type="match status" value="1"/>
</dbReference>
<dbReference type="PRINTS" id="PR00344">
    <property type="entry name" value="BCTRLSENSOR"/>
</dbReference>
<dbReference type="InterPro" id="IPR003661">
    <property type="entry name" value="HisK_dim/P_dom"/>
</dbReference>
<dbReference type="EMBL" id="JABTCG010000001">
    <property type="protein sequence ID" value="MBD0849365.1"/>
    <property type="molecule type" value="Genomic_DNA"/>
</dbReference>
<keyword evidence="6" id="KW-0902">Two-component regulatory system</keyword>
<dbReference type="PANTHER" id="PTHR43711:SF31">
    <property type="entry name" value="HISTIDINE KINASE"/>
    <property type="match status" value="1"/>
</dbReference>